<name>A0ABV5D1Q0_9ACTN</name>
<proteinExistence type="predicted"/>
<evidence type="ECO:0000313" key="3">
    <source>
        <dbReference type="EMBL" id="MFB6398055.1"/>
    </source>
</evidence>
<dbReference type="PROSITE" id="PS50943">
    <property type="entry name" value="HTH_CROC1"/>
    <property type="match status" value="1"/>
</dbReference>
<dbReference type="InterPro" id="IPR001387">
    <property type="entry name" value="Cro/C1-type_HTH"/>
</dbReference>
<feature type="region of interest" description="Disordered" evidence="1">
    <location>
        <begin position="223"/>
        <end position="254"/>
    </location>
</feature>
<dbReference type="Pfam" id="PF13560">
    <property type="entry name" value="HTH_31"/>
    <property type="match status" value="1"/>
</dbReference>
<dbReference type="SMART" id="SM00530">
    <property type="entry name" value="HTH_XRE"/>
    <property type="match status" value="1"/>
</dbReference>
<dbReference type="Pfam" id="PF17765">
    <property type="entry name" value="MLTR_LBD"/>
    <property type="match status" value="1"/>
</dbReference>
<evidence type="ECO:0000259" key="2">
    <source>
        <dbReference type="PROSITE" id="PS50943"/>
    </source>
</evidence>
<evidence type="ECO:0000313" key="4">
    <source>
        <dbReference type="Proteomes" id="UP001582793"/>
    </source>
</evidence>
<keyword evidence="4" id="KW-1185">Reference proteome</keyword>
<feature type="compositionally biased region" description="Basic and acidic residues" evidence="1">
    <location>
        <begin position="242"/>
        <end position="254"/>
    </location>
</feature>
<comment type="caution">
    <text evidence="3">The sequence shown here is derived from an EMBL/GenBank/DDBJ whole genome shotgun (WGS) entry which is preliminary data.</text>
</comment>
<protein>
    <submittedName>
        <fullName evidence="3">Helix-turn-helix transcriptional regulator</fullName>
    </submittedName>
</protein>
<dbReference type="CDD" id="cd00093">
    <property type="entry name" value="HTH_XRE"/>
    <property type="match status" value="1"/>
</dbReference>
<gene>
    <name evidence="3" type="ORF">AAFH96_34010</name>
</gene>
<accession>A0ABV5D1Q0</accession>
<organism evidence="3 4">
    <name type="scientific">Polymorphospora lycopeni</name>
    <dbReference type="NCBI Taxonomy" id="3140240"/>
    <lineage>
        <taxon>Bacteria</taxon>
        <taxon>Bacillati</taxon>
        <taxon>Actinomycetota</taxon>
        <taxon>Actinomycetes</taxon>
        <taxon>Micromonosporales</taxon>
        <taxon>Micromonosporaceae</taxon>
        <taxon>Polymorphospora</taxon>
    </lineage>
</organism>
<evidence type="ECO:0000256" key="1">
    <source>
        <dbReference type="SAM" id="MobiDB-lite"/>
    </source>
</evidence>
<dbReference type="SUPFAM" id="SSF47413">
    <property type="entry name" value="lambda repressor-like DNA-binding domains"/>
    <property type="match status" value="1"/>
</dbReference>
<feature type="region of interest" description="Disordered" evidence="1">
    <location>
        <begin position="283"/>
        <end position="304"/>
    </location>
</feature>
<dbReference type="Proteomes" id="UP001582793">
    <property type="component" value="Unassembled WGS sequence"/>
</dbReference>
<dbReference type="Gene3D" id="3.30.450.180">
    <property type="match status" value="1"/>
</dbReference>
<feature type="domain" description="HTH cro/C1-type" evidence="2">
    <location>
        <begin position="44"/>
        <end position="91"/>
    </location>
</feature>
<dbReference type="InterPro" id="IPR041413">
    <property type="entry name" value="MLTR_LBD"/>
</dbReference>
<reference evidence="3 4" key="1">
    <citation type="submission" date="2024-04" db="EMBL/GenBank/DDBJ databases">
        <title>Polymorphospora sp. isolated from Baiyangdian Lake in Xiong'an New Area.</title>
        <authorList>
            <person name="Zhang X."/>
            <person name="Liu J."/>
        </authorList>
    </citation>
    <scope>NUCLEOTIDE SEQUENCE [LARGE SCALE GENOMIC DNA]</scope>
    <source>
        <strain evidence="3 4">2-325</strain>
    </source>
</reference>
<dbReference type="EMBL" id="JBCGDC010000194">
    <property type="protein sequence ID" value="MFB6398055.1"/>
    <property type="molecule type" value="Genomic_DNA"/>
</dbReference>
<dbReference type="InterPro" id="IPR010982">
    <property type="entry name" value="Lambda_DNA-bd_dom_sf"/>
</dbReference>
<dbReference type="Gene3D" id="1.10.260.40">
    <property type="entry name" value="lambda repressor-like DNA-binding domains"/>
    <property type="match status" value="1"/>
</dbReference>
<dbReference type="RefSeq" id="WP_375736944.1">
    <property type="nucleotide sequence ID" value="NZ_JBCGDC010000194.1"/>
</dbReference>
<feature type="compositionally biased region" description="Basic residues" evidence="1">
    <location>
        <begin position="228"/>
        <end position="241"/>
    </location>
</feature>
<sequence>MASAPVSGADQDRVELLRSFLRARRLRLDRPDAGLLPRVGGRPGLSQDDLAEATGYSARIISQLEQGRLRSPSAQLLQAVATALRLDPDERHVLWMLATRSAPPAQRYATAADPVLTRLADQLNPHPALVTDVAWRVLAANRAVARWLVDFDRLEPDRRNFARWLFCDPHARHAMVDWECDFAADLLDDLRAAWARWPDDPALRSLVSGLRAQSPLVDRAWRDGAGIHPRRPGRTRALRRPGHTDPARAGDAGHHVRVEMTTLAPGRPDDERRLLVFLLPEGEEPAGPLSRDACSACGPSGGGR</sequence>
<dbReference type="PANTHER" id="PTHR35010">
    <property type="entry name" value="BLL4672 PROTEIN-RELATED"/>
    <property type="match status" value="1"/>
</dbReference>